<protein>
    <submittedName>
        <fullName evidence="1">Uncharacterized protein</fullName>
    </submittedName>
</protein>
<dbReference type="EMBL" id="OX359470">
    <property type="protein sequence ID" value="CAI3971260.1"/>
    <property type="molecule type" value="Genomic_DNA"/>
</dbReference>
<proteinExistence type="predicted"/>
<name>A0A9N6ZGC8_9VIRU</name>
<organism evidence="1">
    <name type="scientific">Ochrobactrum phage ORM_20</name>
    <dbReference type="NCBI Taxonomy" id="2985243"/>
    <lineage>
        <taxon>Viruses</taxon>
    </lineage>
</organism>
<gene>
    <name evidence="1" type="ORF">ORM20_00211</name>
</gene>
<accession>A0A9N6ZGC8</accession>
<reference evidence="1" key="1">
    <citation type="submission" date="2022-10" db="EMBL/GenBank/DDBJ databases">
        <authorList>
            <person name="Meaden S."/>
        </authorList>
    </citation>
    <scope>NUCLEOTIDE SEQUENCE</scope>
</reference>
<evidence type="ECO:0000313" key="1">
    <source>
        <dbReference type="EMBL" id="CAI3971260.1"/>
    </source>
</evidence>
<sequence length="106" mass="12063">MIISCLRNTNTGKGFSCMSFHEGIDMSFRGHYLDTCANDEFRYLLGRYFPEEKNGPHMNIECLIIPLSEEEVDEYVETGKFHTKSVRDAIEAIGVNDTSGYLESLL</sequence>